<feature type="domain" description="UspA" evidence="2">
    <location>
        <begin position="207"/>
        <end position="273"/>
    </location>
</feature>
<sequence length="273" mass="30676">MKMYDLNKILVAVDSSLYSTNTIKFALDFGKKFDCVVDALHVVDTIQFEGPFIHDLSGVLGFEPFINFSAELKKTLEEKGRSILQAFSEMAQNENVKFHSFIEVGIIPITIVKTSYEYDMVFIGKKGVNASFDRGILGSNIESTVRRIKKPIFVADKDFYEIKNIVVGYDGRDSAKEALKLANVCATSLKAKIHIVNVRKDETETLDNTDLKITYLTKQKSVADTLIEYAKSLTNPLLMLGAYNKNRLLEMILGSTTEAILRKESNLPLIIVR</sequence>
<dbReference type="EMBL" id="DRZX01000269">
    <property type="protein sequence ID" value="HHS49315.1"/>
    <property type="molecule type" value="Genomic_DNA"/>
</dbReference>
<gene>
    <name evidence="3" type="ORF">ENM99_05690</name>
</gene>
<dbReference type="Gene3D" id="3.40.50.12370">
    <property type="match status" value="1"/>
</dbReference>
<name>A0A7C6EC41_DESAE</name>
<dbReference type="PANTHER" id="PTHR46268:SF6">
    <property type="entry name" value="UNIVERSAL STRESS PROTEIN UP12"/>
    <property type="match status" value="1"/>
</dbReference>
<reference evidence="3" key="1">
    <citation type="journal article" date="2020" name="mSystems">
        <title>Genome- and Community-Level Interaction Insights into Carbon Utilization and Element Cycling Functions of Hydrothermarchaeota in Hydrothermal Sediment.</title>
        <authorList>
            <person name="Zhou Z."/>
            <person name="Liu Y."/>
            <person name="Xu W."/>
            <person name="Pan J."/>
            <person name="Luo Z.H."/>
            <person name="Li M."/>
        </authorList>
    </citation>
    <scope>NUCLEOTIDE SEQUENCE [LARGE SCALE GENOMIC DNA]</scope>
    <source>
        <strain evidence="3">SpSt-1135</strain>
    </source>
</reference>
<dbReference type="InterPro" id="IPR006016">
    <property type="entry name" value="UspA"/>
</dbReference>
<dbReference type="CDD" id="cd00293">
    <property type="entry name" value="USP-like"/>
    <property type="match status" value="2"/>
</dbReference>
<organism evidence="3">
    <name type="scientific">Desulfurella acetivorans</name>
    <dbReference type="NCBI Taxonomy" id="33002"/>
    <lineage>
        <taxon>Bacteria</taxon>
        <taxon>Pseudomonadati</taxon>
        <taxon>Campylobacterota</taxon>
        <taxon>Desulfurellia</taxon>
        <taxon>Desulfurellales</taxon>
        <taxon>Desulfurellaceae</taxon>
        <taxon>Desulfurella</taxon>
    </lineage>
</organism>
<comment type="caution">
    <text evidence="3">The sequence shown here is derived from an EMBL/GenBank/DDBJ whole genome shotgun (WGS) entry which is preliminary data.</text>
</comment>
<evidence type="ECO:0000259" key="2">
    <source>
        <dbReference type="Pfam" id="PF00582"/>
    </source>
</evidence>
<evidence type="ECO:0000256" key="1">
    <source>
        <dbReference type="ARBA" id="ARBA00008791"/>
    </source>
</evidence>
<accession>A0A7C6EC41</accession>
<dbReference type="PANTHER" id="PTHR46268">
    <property type="entry name" value="STRESS RESPONSE PROTEIN NHAX"/>
    <property type="match status" value="1"/>
</dbReference>
<comment type="similarity">
    <text evidence="1">Belongs to the universal stress protein A family.</text>
</comment>
<dbReference type="SUPFAM" id="SSF52402">
    <property type="entry name" value="Adenine nucleotide alpha hydrolases-like"/>
    <property type="match status" value="2"/>
</dbReference>
<dbReference type="AlphaFoldDB" id="A0A7C6EC41"/>
<evidence type="ECO:0000313" key="3">
    <source>
        <dbReference type="EMBL" id="HHS49315.1"/>
    </source>
</evidence>
<dbReference type="Proteomes" id="UP000886400">
    <property type="component" value="Unassembled WGS sequence"/>
</dbReference>
<protein>
    <submittedName>
        <fullName evidence="3">Universal stress protein</fullName>
    </submittedName>
</protein>
<feature type="domain" description="UspA" evidence="2">
    <location>
        <begin position="7"/>
        <end position="154"/>
    </location>
</feature>
<proteinExistence type="inferred from homology"/>
<dbReference type="Pfam" id="PF00582">
    <property type="entry name" value="Usp"/>
    <property type="match status" value="2"/>
</dbReference>